<keyword evidence="4 10" id="KW-0285">Flavoprotein</keyword>
<dbReference type="Pfam" id="PF07992">
    <property type="entry name" value="Pyr_redox_2"/>
    <property type="match status" value="1"/>
</dbReference>
<evidence type="ECO:0000256" key="10">
    <source>
        <dbReference type="RuleBase" id="RU003880"/>
    </source>
</evidence>
<dbReference type="PANTHER" id="PTHR48105">
    <property type="entry name" value="THIOREDOXIN REDUCTASE 1-RELATED-RELATED"/>
    <property type="match status" value="1"/>
</dbReference>
<dbReference type="PROSITE" id="PS00573">
    <property type="entry name" value="PYRIDINE_REDOX_2"/>
    <property type="match status" value="1"/>
</dbReference>
<comment type="subunit">
    <text evidence="2 10">Homodimer.</text>
</comment>
<feature type="domain" description="FAD/NAD(P)-binding" evidence="12">
    <location>
        <begin position="14"/>
        <end position="301"/>
    </location>
</feature>
<dbReference type="InterPro" id="IPR050097">
    <property type="entry name" value="Ferredoxin-NADP_redctase_2"/>
</dbReference>
<dbReference type="SUPFAM" id="SSF51905">
    <property type="entry name" value="FAD/NAD(P)-binding domain"/>
    <property type="match status" value="1"/>
</dbReference>
<dbReference type="PRINTS" id="PR00368">
    <property type="entry name" value="FADPNR"/>
</dbReference>
<dbReference type="GO" id="GO:0005737">
    <property type="term" value="C:cytoplasm"/>
    <property type="evidence" value="ECO:0007669"/>
    <property type="project" value="InterPro"/>
</dbReference>
<evidence type="ECO:0000256" key="2">
    <source>
        <dbReference type="ARBA" id="ARBA00011738"/>
    </source>
</evidence>
<dbReference type="Proteomes" id="UP000051999">
    <property type="component" value="Unassembled WGS sequence"/>
</dbReference>
<dbReference type="GO" id="GO:0019430">
    <property type="term" value="P:removal of superoxide radicals"/>
    <property type="evidence" value="ECO:0007669"/>
    <property type="project" value="UniProtKB-UniRule"/>
</dbReference>
<organism evidence="13 14">
    <name type="scientific">Furfurilactobacillus rossiae DSM 15814</name>
    <dbReference type="NCBI Taxonomy" id="1114972"/>
    <lineage>
        <taxon>Bacteria</taxon>
        <taxon>Bacillati</taxon>
        <taxon>Bacillota</taxon>
        <taxon>Bacilli</taxon>
        <taxon>Lactobacillales</taxon>
        <taxon>Lactobacillaceae</taxon>
        <taxon>Furfurilactobacillus</taxon>
    </lineage>
</organism>
<dbReference type="EMBL" id="AZFF01000003">
    <property type="protein sequence ID" value="KRL56534.1"/>
    <property type="molecule type" value="Genomic_DNA"/>
</dbReference>
<dbReference type="EC" id="1.8.1.9" evidence="10"/>
<protein>
    <recommendedName>
        <fullName evidence="3 10">Thioredoxin reductase</fullName>
        <ecNumber evidence="10">1.8.1.9</ecNumber>
    </recommendedName>
</protein>
<evidence type="ECO:0000256" key="9">
    <source>
        <dbReference type="ARBA" id="ARBA00048132"/>
    </source>
</evidence>
<evidence type="ECO:0000259" key="12">
    <source>
        <dbReference type="Pfam" id="PF07992"/>
    </source>
</evidence>
<dbReference type="InterPro" id="IPR023753">
    <property type="entry name" value="FAD/NAD-binding_dom"/>
</dbReference>
<proteinExistence type="inferred from homology"/>
<comment type="similarity">
    <text evidence="1 10">Belongs to the class-II pyridine nucleotide-disulfide oxidoreductase family.</text>
</comment>
<sequence length="322" mass="34391">MLGSRRKVDMATNYDVIVIGAGPGGMTAALYASRANLSVLLLDRGIYGGQMNNTAAIENYPGFKSIQGPDLASAMYEGATQFGAEYGYGAVEKIVDNGDTKTVTTDTDEYTAKAVVIGTGSQYRKLGVPGETEFSGRGVSYCAVCDGAFFRNKHVVVVGGGDSAIEEGIYLTQLADKVTVVHRRDQLRAQKVAQDRAFANEKMDFVWNTEVTKIVGDDMKVTGVELKNNQTGETSTMAADGVFIYVGNVPMTEPFAGLGVTNEVGWIPTDDKMRTSVPGVFAIGDVREKDLRQITTAVGDGGIAGQQVFQYLEDLKAKAAVN</sequence>
<comment type="catalytic activity">
    <reaction evidence="9 10">
        <text>[thioredoxin]-dithiol + NADP(+) = [thioredoxin]-disulfide + NADPH + H(+)</text>
        <dbReference type="Rhea" id="RHEA:20345"/>
        <dbReference type="Rhea" id="RHEA-COMP:10698"/>
        <dbReference type="Rhea" id="RHEA-COMP:10700"/>
        <dbReference type="ChEBI" id="CHEBI:15378"/>
        <dbReference type="ChEBI" id="CHEBI:29950"/>
        <dbReference type="ChEBI" id="CHEBI:50058"/>
        <dbReference type="ChEBI" id="CHEBI:57783"/>
        <dbReference type="ChEBI" id="CHEBI:58349"/>
        <dbReference type="EC" id="1.8.1.9"/>
    </reaction>
</comment>
<dbReference type="GO" id="GO:0004791">
    <property type="term" value="F:thioredoxin-disulfide reductase (NADPH) activity"/>
    <property type="evidence" value="ECO:0007669"/>
    <property type="project" value="UniProtKB-UniRule"/>
</dbReference>
<gene>
    <name evidence="13" type="ORF">FD35_GL001626</name>
</gene>
<accession>A0A0R1RIH4</accession>
<evidence type="ECO:0000256" key="1">
    <source>
        <dbReference type="ARBA" id="ARBA00009333"/>
    </source>
</evidence>
<keyword evidence="5 10" id="KW-0274">FAD</keyword>
<dbReference type="InterPro" id="IPR036188">
    <property type="entry name" value="FAD/NAD-bd_sf"/>
</dbReference>
<reference evidence="13 14" key="1">
    <citation type="journal article" date="2015" name="Genome Announc.">
        <title>Expanding the biotechnology potential of lactobacilli through comparative genomics of 213 strains and associated genera.</title>
        <authorList>
            <person name="Sun Z."/>
            <person name="Harris H.M."/>
            <person name="McCann A."/>
            <person name="Guo C."/>
            <person name="Argimon S."/>
            <person name="Zhang W."/>
            <person name="Yang X."/>
            <person name="Jeffery I.B."/>
            <person name="Cooney J.C."/>
            <person name="Kagawa T.F."/>
            <person name="Liu W."/>
            <person name="Song Y."/>
            <person name="Salvetti E."/>
            <person name="Wrobel A."/>
            <person name="Rasinkangas P."/>
            <person name="Parkhill J."/>
            <person name="Rea M.C."/>
            <person name="O'Sullivan O."/>
            <person name="Ritari J."/>
            <person name="Douillard F.P."/>
            <person name="Paul Ross R."/>
            <person name="Yang R."/>
            <person name="Briner A.E."/>
            <person name="Felis G.E."/>
            <person name="de Vos W.M."/>
            <person name="Barrangou R."/>
            <person name="Klaenhammer T.R."/>
            <person name="Caufield P.W."/>
            <person name="Cui Y."/>
            <person name="Zhang H."/>
            <person name="O'Toole P.W."/>
        </authorList>
    </citation>
    <scope>NUCLEOTIDE SEQUENCE [LARGE SCALE GENOMIC DNA]</scope>
    <source>
        <strain evidence="13 14">DSM 15814</strain>
    </source>
</reference>
<evidence type="ECO:0000256" key="8">
    <source>
        <dbReference type="ARBA" id="ARBA00023284"/>
    </source>
</evidence>
<dbReference type="Gene3D" id="3.50.50.60">
    <property type="entry name" value="FAD/NAD(P)-binding domain"/>
    <property type="match status" value="2"/>
</dbReference>
<evidence type="ECO:0000256" key="3">
    <source>
        <dbReference type="ARBA" id="ARBA00018719"/>
    </source>
</evidence>
<dbReference type="AlphaFoldDB" id="A0A0R1RIH4"/>
<keyword evidence="6 10" id="KW-0560">Oxidoreductase</keyword>
<dbReference type="PATRIC" id="fig|1114972.6.peg.1652"/>
<evidence type="ECO:0000313" key="13">
    <source>
        <dbReference type="EMBL" id="KRL56534.1"/>
    </source>
</evidence>
<dbReference type="STRING" id="1114972.FD35_GL001626"/>
<evidence type="ECO:0000256" key="4">
    <source>
        <dbReference type="ARBA" id="ARBA00022630"/>
    </source>
</evidence>
<keyword evidence="14" id="KW-1185">Reference proteome</keyword>
<evidence type="ECO:0000256" key="11">
    <source>
        <dbReference type="RuleBase" id="RU003881"/>
    </source>
</evidence>
<keyword evidence="8 10" id="KW-0676">Redox-active center</keyword>
<name>A0A0R1RIH4_9LACO</name>
<evidence type="ECO:0000256" key="7">
    <source>
        <dbReference type="ARBA" id="ARBA00023157"/>
    </source>
</evidence>
<keyword evidence="7" id="KW-1015">Disulfide bond</keyword>
<dbReference type="InterPro" id="IPR008255">
    <property type="entry name" value="Pyr_nucl-diS_OxRdtase_2_AS"/>
</dbReference>
<dbReference type="InterPro" id="IPR005982">
    <property type="entry name" value="Thioredox_Rdtase"/>
</dbReference>
<dbReference type="PRINTS" id="PR00469">
    <property type="entry name" value="PNDRDTASEII"/>
</dbReference>
<dbReference type="NCBIfam" id="TIGR01292">
    <property type="entry name" value="TRX_reduct"/>
    <property type="match status" value="1"/>
</dbReference>
<evidence type="ECO:0000313" key="14">
    <source>
        <dbReference type="Proteomes" id="UP000051999"/>
    </source>
</evidence>
<keyword evidence="11" id="KW-0521">NADP</keyword>
<comment type="cofactor">
    <cofactor evidence="11">
        <name>FAD</name>
        <dbReference type="ChEBI" id="CHEBI:57692"/>
    </cofactor>
    <text evidence="11">Binds 1 FAD per subunit.</text>
</comment>
<evidence type="ECO:0000256" key="5">
    <source>
        <dbReference type="ARBA" id="ARBA00022827"/>
    </source>
</evidence>
<evidence type="ECO:0000256" key="6">
    <source>
        <dbReference type="ARBA" id="ARBA00023002"/>
    </source>
</evidence>
<comment type="caution">
    <text evidence="13">The sequence shown here is derived from an EMBL/GenBank/DDBJ whole genome shotgun (WGS) entry which is preliminary data.</text>
</comment>
<dbReference type="eggNOG" id="COG0492">
    <property type="taxonomic scope" value="Bacteria"/>
</dbReference>